<gene>
    <name evidence="9" type="ORF">Fcan01_15506</name>
</gene>
<dbReference type="Pfam" id="PF07517">
    <property type="entry name" value="SecA_DEAD"/>
    <property type="match status" value="1"/>
</dbReference>
<feature type="domain" description="SecA family profile" evidence="8">
    <location>
        <begin position="2291"/>
        <end position="2887"/>
    </location>
</feature>
<feature type="compositionally biased region" description="Basic and acidic residues" evidence="4">
    <location>
        <begin position="672"/>
        <end position="682"/>
    </location>
</feature>
<dbReference type="Gene3D" id="3.90.1440.10">
    <property type="entry name" value="SecA, preprotein cross-linking domain"/>
    <property type="match status" value="1"/>
</dbReference>
<dbReference type="GO" id="GO:0006605">
    <property type="term" value="P:protein targeting"/>
    <property type="evidence" value="ECO:0007669"/>
    <property type="project" value="InterPro"/>
</dbReference>
<dbReference type="PROSITE" id="PS51192">
    <property type="entry name" value="HELICASE_ATP_BIND_1"/>
    <property type="match status" value="1"/>
</dbReference>
<dbReference type="SUPFAM" id="SSF52540">
    <property type="entry name" value="P-loop containing nucleoside triphosphate hydrolases"/>
    <property type="match status" value="2"/>
</dbReference>
<dbReference type="Proteomes" id="UP000198287">
    <property type="component" value="Unassembled WGS sequence"/>
</dbReference>
<dbReference type="InterPro" id="IPR027417">
    <property type="entry name" value="P-loop_NTPase"/>
</dbReference>
<dbReference type="OrthoDB" id="7553586at2759"/>
<dbReference type="InterPro" id="IPR014001">
    <property type="entry name" value="Helicase_ATP-bd"/>
</dbReference>
<organism evidence="9 10">
    <name type="scientific">Folsomia candida</name>
    <name type="common">Springtail</name>
    <dbReference type="NCBI Taxonomy" id="158441"/>
    <lineage>
        <taxon>Eukaryota</taxon>
        <taxon>Metazoa</taxon>
        <taxon>Ecdysozoa</taxon>
        <taxon>Arthropoda</taxon>
        <taxon>Hexapoda</taxon>
        <taxon>Collembola</taxon>
        <taxon>Entomobryomorpha</taxon>
        <taxon>Isotomoidea</taxon>
        <taxon>Isotomidae</taxon>
        <taxon>Proisotominae</taxon>
        <taxon>Folsomia</taxon>
    </lineage>
</organism>
<keyword evidence="2" id="KW-0813">Transport</keyword>
<feature type="domain" description="Helicase ATP-binding" evidence="6">
    <location>
        <begin position="2387"/>
        <end position="2551"/>
    </location>
</feature>
<sequence length="4006" mass="460803">MKTTDVSWRSRIDGFKFKKTSKTISKFKTRECTLYKILCATVAAILLIIGGVELNPGPQQRSVDNTLSDSPTESEDGPTELENLYEAGFVLVETGSVAYLTSFVVSLLQHASKNYETQLNIDDLPLNSALQNWHHLTSKRRQNIPSGSVTNSNFFETICETVEAEKDKFETDFSPETQNRIIKLTETYFHSKIDLKIVQTTKDFYAAREENPDHCFLYKNMLEKTFSLILDRAQFQDDPDSRAQSIIEYLRTSTIFQSHFRTNFEPLSIFEVRKKCIEMSKRLLEAETIFVSLERVGLLGQDITYCRLLQILLECEDPKLMFKKNEFVNQELSRLSQEYCRSITYEMKEILLADMEQAVQELVLAVREKQCEEDQKLSHTIEDAEQIYQDAIKQKLNSMKELKIHENMSAEMKRKIEDEINKLSVAMALNQLRPRLLKTRPKSLSLTKSYSVPSNFTDLTFLKKNFDSNLIPQILLSKNAIEKATLTELVELLKQCTQHNFVHPENHSTSLKFNGTHLYLSECLKDPKLLNYLDQFRENYTQSQISIEFHGVETLTLDVDLDQNIFHGIDVTFNSNKIFVEPQSKRTVTLDVSGNNAKQHKISKPRKPAATGCNGTDGLHGNVGESGGNIFLICTQSITGEAKLITKSNGGNGGRGQDGGDGSDGKNGLDGTHGKLPDEKPKSGKRLLREGTVGLPGERGGDSGRVGSGGLGGVGGYIITRMGDQVLQEKGNDGKPGDDGEPGIAGTGGKGGKPGIDAAWITYSAWPHDPWQRIVGKQGEEKINLDHHDGFWAEGYTVDRFSAKPSGICGINGIRRNEKSTMTRSQARAKYPAKNSLINVRDHNEADDNIESHSILHAQISGKCKQLTELESNLGKRRRLVYSLKEGELLQRRCLDNFKNEKKTNSKSITELDKFREDINTDFKEIRTKLHKSIHTHHQEMHKITNPFLGMDNTNEVNNLEVIELFKDGISDSFIGNMSPTIKFFQQVLTKANSYEIFLEGEKYLMHFLHEDDQVQLEAASFLNNVLKMGQEEISTITIFQPLQLLEQIPLAYHTLKSVKAENLPKIDNVQYNNAFSFISNLVINRQTLDPSVMTQCEELSKRQHFNAVQKSNIRAILVPFYCTQWIPRLKNAWNNKSKTTYSIFQPFSMAKSMASWTKDQIQGTNQDTEIVLDDCAFKIITVTLLKWQQDLPTNLSEINLLKMFEDFLGKYDSHKSLFKNQGELLQNFLNQEIGINMDEIISNLKSESKKFVSYFDLLIFMTKHYTYDITTLDKLFRVHCKLIKKQRGDFAIRLKAGIELAYKYKFQEPILSQIFKVGNNEEADRIKFELVQIVNSIEKFETRKFHLQNLLQEIKQNENFQWDAKLTGLKNTLINKSQLPRYFHNFTTGQKIIERISAVKNIQMILQNSEFSADELLTSCFGFKFEESFRTIHHTLNTSKYPTVLEDFNICVTSFWKRQFVNIIGKHIRSNHHHEKFADWKSNVFNDVQDLLASNKILNLDQVEFFMKLKLEQVHFAGLKHGSIKQLDELQLKADDGDELERIRHILEELQDYTYLKSSRAQIFAKLSKDLQVWLSRLLVHEDNCEISEIVHNLIAFVNEADYKKLIKQLSAQNPTELDDLLTELEMGLIRNWKNIGTLSQFDVENSNPFDAITQDQIDALSSRLTEMIQFVKKQIKNKRIMEFLQAVRSMTSNHFDATHIKLFTSHVSKLQGKVESVIASFEEKGNERITELVVASFRTKNNPVTYYFREWNLQFECRWDCILELDEKHFQSALEEFVVVNNIVEEAMEMCEDTLPQDSSSTISDEELLKNVQESCANADARVWPAIELTLEMLDYLDISKRKRYDFLLQVKIGESGESYKLEDYCKFLKKFLLATQSEEIPTEFSNPDRSNSMRKMLVRLQKSKFRTTEIKEFLFRVFMDTNRATTLNEQESQLFRNILSEEEVVYFDKLQSLLPPTKMITISSTFKTLPGWETELQHLCIQSCFAKLVGHFGSDDKSKLEKILNEWNLKFCAGENQHYYKTWVNTTFKMTQALELMPIPLRQLAEFLEICLTLPLSMLENIVGKHLPCNYLKYSILAKTEEYLEEIINSRGDDKTYSKEIIHKLDKLIYSEETQIWDKFLQKLIEELANKRPSMALLFDIFDEQNFSDNETKTFIISKWASFPINKWKIQFRAKVYTELISCAEPTLITKLLEIDQKFRSDTESLVSHFVKQNICQFDMHLIANEILEKNYVINSKLISDLNTKHDTISILKYLEEFTNSYRLKEVRGKALITAMKNLAINQSNPKLQFESLHQDLREARRSFHEKSQLKELARKERKIQDWTREDITEWVNIVKLRKKDTSILKSDIKSELLAVICRALRIHNNDDQFTMRDTQLCAVLLFVDAKLQNVGRFAEIATSEGKTLISAVLAVCLSLDGNNVYLVTSSSVLAEDGFQNMSGFYSLFNIGVGNISSKEARKGTTSSEQMLEKLYKNQVLYGDAASFEADHLNCSYLQKNYKGGSNADYLIVDEVDSMLLDKGSNVLYISHTIPELRWLRIIFIDIWRMVSNTSDSADTAISRKIKMKYTLSKKHLHFPHFLLKFVQDRIPIWINNARKAKEMKQNIPYILASGNDDDGKVTIIDSDTGVEQKQTQYSYGLHQFLQLKEGNKLSSESLKAVFVSNVGYFSRFKGRIFGITGTIGEENATKLLSDLYTVDFYKMPRFKAKLCKKESSQLFKSSERKLYECAIFASVAKRKATQPILFICETVKSCKQLYSMLKKCVKEENLFCIYETEKYDEFRRRMETIAITYGDVIISTNLAGRGTDVYISKDCDAKGLHVVLTFIPPNLRVEKQAFGRTARGGQNGSTEYIVLVEDLKDTEFEFKIENYKEVMRVKEDSRLRNIRKRELQQIQFEEELFTRFAKKLEQIKSELQQPAHFKTGFAYLFKFANKLSNEEIETKLHIIINRWAFWLDSIQPLLQLLHDNPDEKKQVITEKFDHFTQDLFKIMKTNETLCQSPSDFVKVSKVFDEIGEDTKSIDILTEGLQNEKEFNEILYYYRGISYLKLDCSKKLVMTRQQARHDLKQAEVRIEKRISNLEELLGFFDMMQKLCSSDESSVESRNIVPMFRNQIEAEIHLYEQHIDHFLRPSLGHCFDDNTFKMIPMVHQDEAESRDILEVILRHVSPSIIKPLRLSMKVRMCKNTLYIGDNPLDFKVLDLSLEEPKLSPLLQELINSSSRVLEIEQLKDVIVTRDEVIEMIKKSEFLCITEEYILIEIGFDDFRFVSEFKETNEHYKNIGKILGEKNMQAVPEEEILTEFQNFLSIEDSKRLYKNLIQGGYLIKRFHIKGNISANACNSLKLDNEKLTGLPPSLQPIHSILFSWVVIDGKICPNLDSKFLKINPQSNSRDNEVRDIVNILISSGILKRPKVNWSLSSHFQKEDKRQNEIKAEFQWKTTTLHFIKIYKDSVLISDLRKTFNKFHLNDPDEKITQDEINDKFQEYLDQISDLLINSVGKIKTLEYMKIDKQYKHLSECYTGSSSLPPELFDLMSEDFDRIPSLREKIPWWSSGAFYVSILGILQIAAGVTVGVLSGGILVNLSMMLISEGGSDLMFAIQSGWGGTFSWKSYGIHKAFSVACSLATGGLGGITGGSWATIIALEIAEEIFKKTVLTVGRYVVQGVGTSLLNMTIEKGLDMLRGSVITMAKTTFDIWKTSSQAFFRAQERLKNSLGQLYKSSYRKGQAENIVINAKNAFGTSSTTSLIYHQLQNSLQKVASFYACKVSEKLGAALGHGFIDKVLQLYNILKTLFSSLSNSLENTIQRFTLEYMNKLSKHFEDEAVVLEKKREHVSAHTEQLDPTRCEAFIQTYTSNLDSEIVEEGLKTFQYETLEPTMKQVGARWLHGKCNRWFKGQANYSAIGGNSPDSSKSSIWKALNNNYAIKTNDRNGYDENNKVRNNIWDTEPVKGTFNYFARWEENWEQIQDHCKFVGSELEEKAAFILNDESSSLLNHVEILGINIARTFKL</sequence>
<keyword evidence="1" id="KW-0963">Cytoplasm</keyword>
<dbReference type="STRING" id="158441.A0A226DV62"/>
<proteinExistence type="predicted"/>
<keyword evidence="5" id="KW-0812">Transmembrane</keyword>
<dbReference type="PANTHER" id="PTHR30612">
    <property type="entry name" value="SECA INNER MEMBRANE COMPONENT OF SEC PROTEIN SECRETION SYSTEM"/>
    <property type="match status" value="1"/>
</dbReference>
<accession>A0A226DV62</accession>
<dbReference type="InterPro" id="IPR036670">
    <property type="entry name" value="SecA_X-link_sf"/>
</dbReference>
<dbReference type="GO" id="GO:0005524">
    <property type="term" value="F:ATP binding"/>
    <property type="evidence" value="ECO:0007669"/>
    <property type="project" value="InterPro"/>
</dbReference>
<keyword evidence="10" id="KW-1185">Reference proteome</keyword>
<name>A0A226DV62_FOLCA</name>
<comment type="caution">
    <text evidence="9">The sequence shown here is derived from an EMBL/GenBank/DDBJ whole genome shotgun (WGS) entry which is preliminary data.</text>
</comment>
<protein>
    <submittedName>
        <fullName evidence="9">Protein translocase subunit SecA</fullName>
    </submittedName>
</protein>
<keyword evidence="3" id="KW-0811">Translocation</keyword>
<dbReference type="EMBL" id="LNIX01000010">
    <property type="protein sequence ID" value="OXA49385.1"/>
    <property type="molecule type" value="Genomic_DNA"/>
</dbReference>
<feature type="compositionally biased region" description="Gly residues" evidence="4">
    <location>
        <begin position="650"/>
        <end position="662"/>
    </location>
</feature>
<evidence type="ECO:0000313" key="9">
    <source>
        <dbReference type="EMBL" id="OXA49385.1"/>
    </source>
</evidence>
<dbReference type="SUPFAM" id="SSF81767">
    <property type="entry name" value="Pre-protein crosslinking domain of SecA"/>
    <property type="match status" value="1"/>
</dbReference>
<dbReference type="PANTHER" id="PTHR30612:SF0">
    <property type="entry name" value="CHLOROPLAST PROTEIN-TRANSPORTING ATPASE"/>
    <property type="match status" value="1"/>
</dbReference>
<evidence type="ECO:0000313" key="10">
    <source>
        <dbReference type="Proteomes" id="UP000198287"/>
    </source>
</evidence>
<evidence type="ECO:0000256" key="5">
    <source>
        <dbReference type="SAM" id="Phobius"/>
    </source>
</evidence>
<keyword evidence="5" id="KW-0472">Membrane</keyword>
<dbReference type="InterPro" id="IPR011115">
    <property type="entry name" value="SecA_DEAD"/>
</dbReference>
<evidence type="ECO:0000259" key="8">
    <source>
        <dbReference type="PROSITE" id="PS51196"/>
    </source>
</evidence>
<feature type="region of interest" description="Disordered" evidence="4">
    <location>
        <begin position="645"/>
        <end position="709"/>
    </location>
</feature>
<reference evidence="9 10" key="1">
    <citation type="submission" date="2015-12" db="EMBL/GenBank/DDBJ databases">
        <title>The genome of Folsomia candida.</title>
        <authorList>
            <person name="Faddeeva A."/>
            <person name="Derks M.F."/>
            <person name="Anvar Y."/>
            <person name="Smit S."/>
            <person name="Van Straalen N."/>
            <person name="Roelofs D."/>
        </authorList>
    </citation>
    <scope>NUCLEOTIDE SEQUENCE [LARGE SCALE GENOMIC DNA]</scope>
    <source>
        <strain evidence="9 10">VU population</strain>
        <tissue evidence="9">Whole body</tissue>
    </source>
</reference>
<evidence type="ECO:0000256" key="2">
    <source>
        <dbReference type="ARBA" id="ARBA00022927"/>
    </source>
</evidence>
<dbReference type="Gene3D" id="3.40.50.300">
    <property type="entry name" value="P-loop containing nucleotide triphosphate hydrolases"/>
    <property type="match status" value="2"/>
</dbReference>
<evidence type="ECO:0000256" key="3">
    <source>
        <dbReference type="ARBA" id="ARBA00023010"/>
    </source>
</evidence>
<keyword evidence="5" id="KW-1133">Transmembrane helix</keyword>
<dbReference type="InterPro" id="IPR000185">
    <property type="entry name" value="SecA"/>
</dbReference>
<dbReference type="GO" id="GO:0006886">
    <property type="term" value="P:intracellular protein transport"/>
    <property type="evidence" value="ECO:0007669"/>
    <property type="project" value="InterPro"/>
</dbReference>
<dbReference type="GO" id="GO:0017038">
    <property type="term" value="P:protein import"/>
    <property type="evidence" value="ECO:0007669"/>
    <property type="project" value="InterPro"/>
</dbReference>
<feature type="transmembrane region" description="Helical" evidence="5">
    <location>
        <begin position="34"/>
        <end position="52"/>
    </location>
</feature>
<keyword evidence="2" id="KW-0653">Protein transport</keyword>
<dbReference type="InterPro" id="IPR014018">
    <property type="entry name" value="SecA_motor_DEAD"/>
</dbReference>
<evidence type="ECO:0000256" key="1">
    <source>
        <dbReference type="ARBA" id="ARBA00022490"/>
    </source>
</evidence>
<dbReference type="InterPro" id="IPR001650">
    <property type="entry name" value="Helicase_C-like"/>
</dbReference>
<feature type="region of interest" description="Disordered" evidence="4">
    <location>
        <begin position="728"/>
        <end position="752"/>
    </location>
</feature>
<feature type="compositionally biased region" description="Polar residues" evidence="4">
    <location>
        <begin position="59"/>
        <end position="71"/>
    </location>
</feature>
<feature type="compositionally biased region" description="Gly residues" evidence="4">
    <location>
        <begin position="743"/>
        <end position="752"/>
    </location>
</feature>
<feature type="domain" description="Helicase C-terminal" evidence="7">
    <location>
        <begin position="2727"/>
        <end position="2890"/>
    </location>
</feature>
<dbReference type="PROSITE" id="PS51196">
    <property type="entry name" value="SECA_MOTOR_DEAD"/>
    <property type="match status" value="1"/>
</dbReference>
<feature type="region of interest" description="Disordered" evidence="4">
    <location>
        <begin position="59"/>
        <end position="79"/>
    </location>
</feature>
<dbReference type="GO" id="GO:0016020">
    <property type="term" value="C:membrane"/>
    <property type="evidence" value="ECO:0007669"/>
    <property type="project" value="InterPro"/>
</dbReference>
<evidence type="ECO:0000256" key="4">
    <source>
        <dbReference type="SAM" id="MobiDB-lite"/>
    </source>
</evidence>
<dbReference type="SMART" id="SM00957">
    <property type="entry name" value="SecA_DEAD"/>
    <property type="match status" value="1"/>
</dbReference>
<evidence type="ECO:0000259" key="7">
    <source>
        <dbReference type="PROSITE" id="PS51194"/>
    </source>
</evidence>
<dbReference type="PROSITE" id="PS51194">
    <property type="entry name" value="HELICASE_CTER"/>
    <property type="match status" value="1"/>
</dbReference>
<evidence type="ECO:0000259" key="6">
    <source>
        <dbReference type="PROSITE" id="PS51192"/>
    </source>
</evidence>